<evidence type="ECO:0008006" key="3">
    <source>
        <dbReference type="Google" id="ProtNLM"/>
    </source>
</evidence>
<evidence type="ECO:0000313" key="1">
    <source>
        <dbReference type="EMBL" id="KAG7447591.1"/>
    </source>
</evidence>
<dbReference type="Proteomes" id="UP000812287">
    <property type="component" value="Unassembled WGS sequence"/>
</dbReference>
<dbReference type="GeneID" id="66104565"/>
<dbReference type="RefSeq" id="XP_043041091.1">
    <property type="nucleotide sequence ID" value="XM_043182269.1"/>
</dbReference>
<reference evidence="1" key="1">
    <citation type="submission" date="2020-11" db="EMBL/GenBank/DDBJ databases">
        <title>Adaptations for nitrogen fixation in a non-lichenized fungal sporocarp promotes dispersal by wood-feeding termites.</title>
        <authorList>
            <consortium name="DOE Joint Genome Institute"/>
            <person name="Koch R.A."/>
            <person name="Yoon G."/>
            <person name="Arayal U."/>
            <person name="Lail K."/>
            <person name="Amirebrahimi M."/>
            <person name="Labutti K."/>
            <person name="Lipzen A."/>
            <person name="Riley R."/>
            <person name="Barry K."/>
            <person name="Henrissat B."/>
            <person name="Grigoriev I.V."/>
            <person name="Herr J.R."/>
            <person name="Aime M.C."/>
        </authorList>
    </citation>
    <scope>NUCLEOTIDE SEQUENCE</scope>
    <source>
        <strain evidence="1">MCA 3950</strain>
    </source>
</reference>
<proteinExistence type="predicted"/>
<evidence type="ECO:0000313" key="2">
    <source>
        <dbReference type="Proteomes" id="UP000812287"/>
    </source>
</evidence>
<comment type="caution">
    <text evidence="1">The sequence shown here is derived from an EMBL/GenBank/DDBJ whole genome shotgun (WGS) entry which is preliminary data.</text>
</comment>
<dbReference type="SUPFAM" id="SSF52047">
    <property type="entry name" value="RNI-like"/>
    <property type="match status" value="1"/>
</dbReference>
<organism evidence="1 2">
    <name type="scientific">Guyanagaster necrorhizus</name>
    <dbReference type="NCBI Taxonomy" id="856835"/>
    <lineage>
        <taxon>Eukaryota</taxon>
        <taxon>Fungi</taxon>
        <taxon>Dikarya</taxon>
        <taxon>Basidiomycota</taxon>
        <taxon>Agaricomycotina</taxon>
        <taxon>Agaricomycetes</taxon>
        <taxon>Agaricomycetidae</taxon>
        <taxon>Agaricales</taxon>
        <taxon>Marasmiineae</taxon>
        <taxon>Physalacriaceae</taxon>
        <taxon>Guyanagaster</taxon>
    </lineage>
</organism>
<accession>A0A9P8AU28</accession>
<protein>
    <recommendedName>
        <fullName evidence="3">F-box domain-containing protein</fullName>
    </recommendedName>
</protein>
<gene>
    <name evidence="1" type="ORF">BT62DRAFT_783225</name>
</gene>
<keyword evidence="2" id="KW-1185">Reference proteome</keyword>
<dbReference type="OrthoDB" id="2745898at2759"/>
<dbReference type="EMBL" id="MU250531">
    <property type="protein sequence ID" value="KAG7447591.1"/>
    <property type="molecule type" value="Genomic_DNA"/>
</dbReference>
<sequence length="395" mass="44613">MPLASLPQELLDIIVDELSQDRKSLCALHSTLRSFRCHVRGHLFRSINLTGERRFYSFLELCTAASNISDFVQSLEVTVFIDPEYQRNAFQALGNHPLPNLHALCIFGDPSILPAHPSRVNTHEIPPLLNHPVTTLTLHNLNIKSARHFRDTLRSCPALQTLTINWVRVCASKPSSLVPETADAGPEIQNLSISFTRYNLCALDTFFNSDGTLFALRGLRKFSFSWVIDWRGTRDLQLLIPATRGTLQELHLCHSNVASYHKPHERSHIVDFSQVPCVIFDPPLRDADRCTGLAWFAECLGSGDGPARIRRLRLSLYVLNFEILLSSPYMLVWSSLERALAAPRLASLEKLKISIVVTGEQHKDQPSLEQMKQDFLAAFPILHEQRRVIVQTATL</sequence>
<dbReference type="AlphaFoldDB" id="A0A9P8AU28"/>
<name>A0A9P8AU28_9AGAR</name>